<name>A0AAN9IAS0_CLITE</name>
<proteinExistence type="predicted"/>
<keyword evidence="1" id="KW-0547">Nucleotide-binding</keyword>
<dbReference type="InterPro" id="IPR011009">
    <property type="entry name" value="Kinase-like_dom_sf"/>
</dbReference>
<comment type="caution">
    <text evidence="4">The sequence shown here is derived from an EMBL/GenBank/DDBJ whole genome shotgun (WGS) entry which is preliminary data.</text>
</comment>
<organism evidence="4 5">
    <name type="scientific">Clitoria ternatea</name>
    <name type="common">Butterfly pea</name>
    <dbReference type="NCBI Taxonomy" id="43366"/>
    <lineage>
        <taxon>Eukaryota</taxon>
        <taxon>Viridiplantae</taxon>
        <taxon>Streptophyta</taxon>
        <taxon>Embryophyta</taxon>
        <taxon>Tracheophyta</taxon>
        <taxon>Spermatophyta</taxon>
        <taxon>Magnoliopsida</taxon>
        <taxon>eudicotyledons</taxon>
        <taxon>Gunneridae</taxon>
        <taxon>Pentapetalae</taxon>
        <taxon>rosids</taxon>
        <taxon>fabids</taxon>
        <taxon>Fabales</taxon>
        <taxon>Fabaceae</taxon>
        <taxon>Papilionoideae</taxon>
        <taxon>50 kb inversion clade</taxon>
        <taxon>NPAAA clade</taxon>
        <taxon>indigoferoid/millettioid clade</taxon>
        <taxon>Phaseoleae</taxon>
        <taxon>Clitoria</taxon>
    </lineage>
</organism>
<dbReference type="PROSITE" id="PS50011">
    <property type="entry name" value="PROTEIN_KINASE_DOM"/>
    <property type="match status" value="1"/>
</dbReference>
<feature type="domain" description="Protein kinase" evidence="3">
    <location>
        <begin position="1"/>
        <end position="239"/>
    </location>
</feature>
<reference evidence="4 5" key="1">
    <citation type="submission" date="2024-01" db="EMBL/GenBank/DDBJ databases">
        <title>The genomes of 5 underutilized Papilionoideae crops provide insights into root nodulation and disease resistance.</title>
        <authorList>
            <person name="Yuan L."/>
        </authorList>
    </citation>
    <scope>NUCLEOTIDE SEQUENCE [LARGE SCALE GENOMIC DNA]</scope>
    <source>
        <strain evidence="4">LY-2023</strain>
        <tissue evidence="4">Leaf</tissue>
    </source>
</reference>
<dbReference type="SUPFAM" id="SSF56112">
    <property type="entry name" value="Protein kinase-like (PK-like)"/>
    <property type="match status" value="1"/>
</dbReference>
<gene>
    <name evidence="4" type="ORF">RJT34_26946</name>
</gene>
<dbReference type="Gene3D" id="1.10.510.10">
    <property type="entry name" value="Transferase(Phosphotransferase) domain 1"/>
    <property type="match status" value="1"/>
</dbReference>
<dbReference type="InterPro" id="IPR001245">
    <property type="entry name" value="Ser-Thr/Tyr_kinase_cat_dom"/>
</dbReference>
<protein>
    <recommendedName>
        <fullName evidence="3">Protein kinase domain-containing protein</fullName>
    </recommendedName>
</protein>
<evidence type="ECO:0000313" key="5">
    <source>
        <dbReference type="Proteomes" id="UP001359559"/>
    </source>
</evidence>
<evidence type="ECO:0000259" key="3">
    <source>
        <dbReference type="PROSITE" id="PS50011"/>
    </source>
</evidence>
<dbReference type="GO" id="GO:0004672">
    <property type="term" value="F:protein kinase activity"/>
    <property type="evidence" value="ECO:0007669"/>
    <property type="project" value="InterPro"/>
</dbReference>
<dbReference type="PANTHER" id="PTHR46008:SF6">
    <property type="entry name" value="TYROSINE KINASE FAMILY PROTEIN"/>
    <property type="match status" value="1"/>
</dbReference>
<dbReference type="InterPro" id="IPR000719">
    <property type="entry name" value="Prot_kinase_dom"/>
</dbReference>
<dbReference type="AlphaFoldDB" id="A0AAN9IAS0"/>
<dbReference type="PANTHER" id="PTHR46008">
    <property type="entry name" value="LEAF RUST 10 DISEASE-RESISTANCE LOCUS RECEPTOR-LIKE PROTEIN KINASE-LIKE 1.4"/>
    <property type="match status" value="1"/>
</dbReference>
<keyword evidence="2" id="KW-0067">ATP-binding</keyword>
<evidence type="ECO:0000256" key="2">
    <source>
        <dbReference type="ARBA" id="ARBA00022840"/>
    </source>
</evidence>
<sequence>MFQHNFVEDDVIILCLPHKNLVSIYGYANDMEILVVHEHISNVTSLDAHLHGEIAESDALPWLTRLDIAIDTANALYQLHRHCIMHLDVNPRNIVLDMNFHAKLANFGLSWKFTKEGSVYDEQDYSDHIRGTIDYLDPEFSLSGRFNGKNDVYSFGVVLCELITSRPARHWVQSGEDHPDIAALLRRKFENQSLVYLVDPKLGFQSDLKIKLMMTATAELAFQCLQCPVESRPNMEEVL</sequence>
<dbReference type="Proteomes" id="UP001359559">
    <property type="component" value="Unassembled WGS sequence"/>
</dbReference>
<accession>A0AAN9IAS0</accession>
<evidence type="ECO:0000313" key="4">
    <source>
        <dbReference type="EMBL" id="KAK7271224.1"/>
    </source>
</evidence>
<dbReference type="GO" id="GO:0005524">
    <property type="term" value="F:ATP binding"/>
    <property type="evidence" value="ECO:0007669"/>
    <property type="project" value="UniProtKB-KW"/>
</dbReference>
<dbReference type="Pfam" id="PF07714">
    <property type="entry name" value="PK_Tyr_Ser-Thr"/>
    <property type="match status" value="1"/>
</dbReference>
<keyword evidence="5" id="KW-1185">Reference proteome</keyword>
<dbReference type="EMBL" id="JAYKXN010000007">
    <property type="protein sequence ID" value="KAK7271224.1"/>
    <property type="molecule type" value="Genomic_DNA"/>
</dbReference>
<evidence type="ECO:0000256" key="1">
    <source>
        <dbReference type="ARBA" id="ARBA00022741"/>
    </source>
</evidence>